<dbReference type="AlphaFoldDB" id="A0AAD1SYV0"/>
<evidence type="ECO:0000313" key="1">
    <source>
        <dbReference type="EMBL" id="CAH2314846.1"/>
    </source>
</evidence>
<reference evidence="1" key="1">
    <citation type="submission" date="2022-03" db="EMBL/GenBank/DDBJ databases">
        <authorList>
            <person name="Alioto T."/>
            <person name="Alioto T."/>
            <person name="Gomez Garrido J."/>
        </authorList>
    </citation>
    <scope>NUCLEOTIDE SEQUENCE</scope>
</reference>
<name>A0AAD1SYV0_PELCU</name>
<sequence length="105" mass="12333">MNLFRISSSKQFFQVKDPFFPGVAVHGTSVREELLCELGVQTIQNHSQSLTRRYWKRNKHNPVRSKLLIYIIETVHSQLEEQEIVEMTDTWKTGTQSIVDQTREI</sequence>
<dbReference type="Proteomes" id="UP001295444">
    <property type="component" value="Chromosome 09"/>
</dbReference>
<accession>A0AAD1SYV0</accession>
<evidence type="ECO:0000313" key="2">
    <source>
        <dbReference type="Proteomes" id="UP001295444"/>
    </source>
</evidence>
<proteinExistence type="predicted"/>
<gene>
    <name evidence="1" type="ORF">PECUL_23A021086</name>
</gene>
<keyword evidence="2" id="KW-1185">Reference proteome</keyword>
<dbReference type="EMBL" id="OW240920">
    <property type="protein sequence ID" value="CAH2314846.1"/>
    <property type="molecule type" value="Genomic_DNA"/>
</dbReference>
<protein>
    <submittedName>
        <fullName evidence="1">Uncharacterized protein</fullName>
    </submittedName>
</protein>
<organism evidence="1 2">
    <name type="scientific">Pelobates cultripes</name>
    <name type="common">Western spadefoot toad</name>
    <dbReference type="NCBI Taxonomy" id="61616"/>
    <lineage>
        <taxon>Eukaryota</taxon>
        <taxon>Metazoa</taxon>
        <taxon>Chordata</taxon>
        <taxon>Craniata</taxon>
        <taxon>Vertebrata</taxon>
        <taxon>Euteleostomi</taxon>
        <taxon>Amphibia</taxon>
        <taxon>Batrachia</taxon>
        <taxon>Anura</taxon>
        <taxon>Pelobatoidea</taxon>
        <taxon>Pelobatidae</taxon>
        <taxon>Pelobates</taxon>
    </lineage>
</organism>